<gene>
    <name evidence="2" type="ORF">G6F50_014451</name>
</gene>
<dbReference type="AlphaFoldDB" id="A0A9P6Y5U7"/>
<accession>A0A9P6Y5U7</accession>
<sequence>MRCALACRSHPSVESARGSARARQRAPDRLRLPRCDRQDRSRWPSAGPPPGLRPPAPVRAAATGAGGQRHEMQPHSPAAGLCAAARRAGPHPAAGRAPDDAGAAARARY</sequence>
<comment type="caution">
    <text evidence="2">The sequence shown here is derived from an EMBL/GenBank/DDBJ whole genome shotgun (WGS) entry which is preliminary data.</text>
</comment>
<evidence type="ECO:0000313" key="3">
    <source>
        <dbReference type="Proteomes" id="UP000740926"/>
    </source>
</evidence>
<feature type="compositionally biased region" description="Pro residues" evidence="1">
    <location>
        <begin position="46"/>
        <end position="57"/>
    </location>
</feature>
<evidence type="ECO:0000313" key="2">
    <source>
        <dbReference type="EMBL" id="KAG1539783.1"/>
    </source>
</evidence>
<proteinExistence type="predicted"/>
<reference evidence="2 3" key="1">
    <citation type="journal article" date="2020" name="Microb. Genom.">
        <title>Genetic diversity of clinical and environmental Mucorales isolates obtained from an investigation of mucormycosis cases among solid organ transplant recipients.</title>
        <authorList>
            <person name="Nguyen M.H."/>
            <person name="Kaul D."/>
            <person name="Muto C."/>
            <person name="Cheng S.J."/>
            <person name="Richter R.A."/>
            <person name="Bruno V.M."/>
            <person name="Liu G."/>
            <person name="Beyhan S."/>
            <person name="Sundermann A.J."/>
            <person name="Mounaud S."/>
            <person name="Pasculle A.W."/>
            <person name="Nierman W.C."/>
            <person name="Driscoll E."/>
            <person name="Cumbie R."/>
            <person name="Clancy C.J."/>
            <person name="Dupont C.L."/>
        </authorList>
    </citation>
    <scope>NUCLEOTIDE SEQUENCE [LARGE SCALE GENOMIC DNA]</scope>
    <source>
        <strain evidence="2 3">GL24</strain>
    </source>
</reference>
<organism evidence="2 3">
    <name type="scientific">Rhizopus delemar</name>
    <dbReference type="NCBI Taxonomy" id="936053"/>
    <lineage>
        <taxon>Eukaryota</taxon>
        <taxon>Fungi</taxon>
        <taxon>Fungi incertae sedis</taxon>
        <taxon>Mucoromycota</taxon>
        <taxon>Mucoromycotina</taxon>
        <taxon>Mucoromycetes</taxon>
        <taxon>Mucorales</taxon>
        <taxon>Mucorineae</taxon>
        <taxon>Rhizopodaceae</taxon>
        <taxon>Rhizopus</taxon>
    </lineage>
</organism>
<dbReference type="Proteomes" id="UP000740926">
    <property type="component" value="Unassembled WGS sequence"/>
</dbReference>
<dbReference type="EMBL" id="JAANIU010006910">
    <property type="protein sequence ID" value="KAG1539783.1"/>
    <property type="molecule type" value="Genomic_DNA"/>
</dbReference>
<feature type="compositionally biased region" description="Basic and acidic residues" evidence="1">
    <location>
        <begin position="25"/>
        <end position="42"/>
    </location>
</feature>
<name>A0A9P6Y5U7_9FUNG</name>
<protein>
    <submittedName>
        <fullName evidence="2">Uncharacterized protein</fullName>
    </submittedName>
</protein>
<keyword evidence="3" id="KW-1185">Reference proteome</keyword>
<feature type="region of interest" description="Disordered" evidence="1">
    <location>
        <begin position="1"/>
        <end position="109"/>
    </location>
</feature>
<evidence type="ECO:0000256" key="1">
    <source>
        <dbReference type="SAM" id="MobiDB-lite"/>
    </source>
</evidence>
<feature type="compositionally biased region" description="Low complexity" evidence="1">
    <location>
        <begin position="78"/>
        <end position="109"/>
    </location>
</feature>